<dbReference type="GO" id="GO:0003677">
    <property type="term" value="F:DNA binding"/>
    <property type="evidence" value="ECO:0007669"/>
    <property type="project" value="InterPro"/>
</dbReference>
<organism evidence="2 3">
    <name type="scientific">Marchantia polymorpha subsp. ruderalis</name>
    <dbReference type="NCBI Taxonomy" id="1480154"/>
    <lineage>
        <taxon>Eukaryota</taxon>
        <taxon>Viridiplantae</taxon>
        <taxon>Streptophyta</taxon>
        <taxon>Embryophyta</taxon>
        <taxon>Marchantiophyta</taxon>
        <taxon>Marchantiopsida</taxon>
        <taxon>Marchantiidae</taxon>
        <taxon>Marchantiales</taxon>
        <taxon>Marchantiaceae</taxon>
        <taxon>Marchantia</taxon>
    </lineage>
</organism>
<evidence type="ECO:0000313" key="2">
    <source>
        <dbReference type="EMBL" id="OAE19315.1"/>
    </source>
</evidence>
<reference evidence="2" key="1">
    <citation type="submission" date="2016-03" db="EMBL/GenBank/DDBJ databases">
        <title>Mechanisms controlling the formation of the plant cell surface in tip-growing cells are functionally conserved among land plants.</title>
        <authorList>
            <person name="Honkanen S."/>
            <person name="Jones V.A."/>
            <person name="Morieri G."/>
            <person name="Champion C."/>
            <person name="Hetherington A.J."/>
            <person name="Kelly S."/>
            <person name="Saint-Marcoux D."/>
            <person name="Proust H."/>
            <person name="Prescott H."/>
            <person name="Dolan L."/>
        </authorList>
    </citation>
    <scope>NUCLEOTIDE SEQUENCE [LARGE SCALE GENOMIC DNA]</scope>
    <source>
        <tissue evidence="2">Whole gametophyte</tissue>
    </source>
</reference>
<feature type="region of interest" description="Disordered" evidence="1">
    <location>
        <begin position="411"/>
        <end position="443"/>
    </location>
</feature>
<sequence length="525" mass="58192">MEEEEEELSSGHRVDCLLLSIPIPHRDATLRTIGERRFLGKNARRAVEMRDCSSRAGVYDGEGTRDFEVQAVREKHSGRGFTTRKVAAAQFQKAEKERLKREDCHRVKHDKLFSDWKILVGSTDWRTHAAEEEGSQRYRLHNLPATYFGPGVYELGLTLQNLSAPREAKPRKLRKQDVVVVYLGQAENVRQRLQKYGQSGSHLEGARLVPGAAVEHCEYDDGMTSPSPAKARAKADGSTGGSTERGLRLFTEVFSRGYSIVFRWARTESKQMAEKVESELLHVFDYPWNRGLNGARRPDDILARLELMQYHLEQSLCLGRFLGAGREKWTVFHRKVGIKVPVERPSEEGSAGSSRFSIFRASSKDGLPNALPNSADSHCGVLMADGSKCSKPPVKGRRRCSEHKGLRAKLTTRRARTAKSKTGDCGRNPSIPSESYGGHKGEPPVLVVKSTPNGKRLELSEAPSDGLVCGVTLDGGSVCLNEPIKDRKRCAAHKGMRTGGKATGSPISIHLSTHTPARKTNHVVR</sequence>
<evidence type="ECO:0008006" key="4">
    <source>
        <dbReference type="Google" id="ProtNLM"/>
    </source>
</evidence>
<comment type="caution">
    <text evidence="2">The sequence shown here is derived from an EMBL/GenBank/DDBJ whole genome shotgun (WGS) entry which is preliminary data.</text>
</comment>
<dbReference type="Pfam" id="PF19239">
    <property type="entry name" value="GIY_YIG_domain"/>
    <property type="match status" value="1"/>
</dbReference>
<dbReference type="EMBL" id="LVLJ01003902">
    <property type="protein sequence ID" value="OAE19315.1"/>
    <property type="molecule type" value="Genomic_DNA"/>
</dbReference>
<feature type="region of interest" description="Disordered" evidence="1">
    <location>
        <begin position="491"/>
        <end position="511"/>
    </location>
</feature>
<evidence type="ECO:0000256" key="1">
    <source>
        <dbReference type="SAM" id="MobiDB-lite"/>
    </source>
</evidence>
<dbReference type="AlphaFoldDB" id="A0A176VHC1"/>
<name>A0A176VHC1_MARPO</name>
<feature type="region of interest" description="Disordered" evidence="1">
    <location>
        <begin position="222"/>
        <end position="241"/>
    </location>
</feature>
<dbReference type="InterPro" id="IPR038909">
    <property type="entry name" value="Effector_transcript"/>
</dbReference>
<keyword evidence="3" id="KW-1185">Reference proteome</keyword>
<evidence type="ECO:0000313" key="3">
    <source>
        <dbReference type="Proteomes" id="UP000077202"/>
    </source>
</evidence>
<protein>
    <recommendedName>
        <fullName evidence="4">GIY-YIG domain-containing protein</fullName>
    </recommendedName>
</protein>
<accession>A0A176VHC1</accession>
<dbReference type="PANTHER" id="PTHR35133">
    <property type="entry name" value="PROTEIN EFFECTOR OF TRANSCRIPTION 2-RELATED"/>
    <property type="match status" value="1"/>
</dbReference>
<dbReference type="PANTHER" id="PTHR35133:SF1">
    <property type="entry name" value="PROTEIN EFFECTOR OF TRANSCRIPTION 2-RELATED"/>
    <property type="match status" value="1"/>
</dbReference>
<dbReference type="Proteomes" id="UP000077202">
    <property type="component" value="Unassembled WGS sequence"/>
</dbReference>
<proteinExistence type="predicted"/>
<gene>
    <name evidence="2" type="ORF">AXG93_1860s1240</name>
</gene>
<dbReference type="GO" id="GO:0006355">
    <property type="term" value="P:regulation of DNA-templated transcription"/>
    <property type="evidence" value="ECO:0007669"/>
    <property type="project" value="InterPro"/>
</dbReference>